<dbReference type="InterPro" id="IPR015943">
    <property type="entry name" value="WD40/YVTN_repeat-like_dom_sf"/>
</dbReference>
<accession>A0A081N6Q8</accession>
<dbReference type="EMBL" id="JOKG01000002">
    <property type="protein sequence ID" value="KEQ14131.1"/>
    <property type="molecule type" value="Genomic_DNA"/>
</dbReference>
<organism evidence="1 2">
    <name type="scientific">Endozoicomonas montiporae</name>
    <dbReference type="NCBI Taxonomy" id="1027273"/>
    <lineage>
        <taxon>Bacteria</taxon>
        <taxon>Pseudomonadati</taxon>
        <taxon>Pseudomonadota</taxon>
        <taxon>Gammaproteobacteria</taxon>
        <taxon>Oceanospirillales</taxon>
        <taxon>Endozoicomonadaceae</taxon>
        <taxon>Endozoicomonas</taxon>
    </lineage>
</organism>
<gene>
    <name evidence="1" type="ORF">GZ77_06675</name>
</gene>
<dbReference type="AlphaFoldDB" id="A0A081N6Q8"/>
<evidence type="ECO:0000313" key="1">
    <source>
        <dbReference type="EMBL" id="KEQ14131.1"/>
    </source>
</evidence>
<proteinExistence type="predicted"/>
<evidence type="ECO:0008006" key="3">
    <source>
        <dbReference type="Google" id="ProtNLM"/>
    </source>
</evidence>
<name>A0A081N6Q8_9GAMM</name>
<dbReference type="InterPro" id="IPR011044">
    <property type="entry name" value="Quino_amine_DH_bsu"/>
</dbReference>
<reference evidence="1 2" key="1">
    <citation type="submission" date="2014-06" db="EMBL/GenBank/DDBJ databases">
        <title>Whole Genome Sequences of Three Symbiotic Endozoicomonas Bacteria.</title>
        <authorList>
            <person name="Neave M.J."/>
            <person name="Apprill A."/>
            <person name="Voolstra C.R."/>
        </authorList>
    </citation>
    <scope>NUCLEOTIDE SEQUENCE [LARGE SCALE GENOMIC DNA]</scope>
    <source>
        <strain evidence="1 2">LMG 24815</strain>
    </source>
</reference>
<dbReference type="SUPFAM" id="SSF50969">
    <property type="entry name" value="YVTN repeat-like/Quinoprotein amine dehydrogenase"/>
    <property type="match status" value="1"/>
</dbReference>
<dbReference type="RefSeq" id="WP_034873841.1">
    <property type="nucleotide sequence ID" value="NZ_JOKG01000002.1"/>
</dbReference>
<keyword evidence="2" id="KW-1185">Reference proteome</keyword>
<dbReference type="Proteomes" id="UP000028006">
    <property type="component" value="Unassembled WGS sequence"/>
</dbReference>
<protein>
    <recommendedName>
        <fullName evidence="3">Abnormal spindle-like microcephaly-associated protein ASH domain-containing protein</fullName>
    </recommendedName>
</protein>
<evidence type="ECO:0000313" key="2">
    <source>
        <dbReference type="Proteomes" id="UP000028006"/>
    </source>
</evidence>
<dbReference type="Gene3D" id="2.130.10.10">
    <property type="entry name" value="YVTN repeat-like/Quinoprotein amine dehydrogenase"/>
    <property type="match status" value="1"/>
</dbReference>
<comment type="caution">
    <text evidence="1">The sequence shown here is derived from an EMBL/GenBank/DDBJ whole genome shotgun (WGS) entry which is preliminary data.</text>
</comment>
<sequence length="551" mass="62113">MQKQSATFFVLTSVFFSGYLQAGLSFDKHIDFGHVPAGAEKTQTIMICNTDPNESLLLDKPPEGFRFLNEPAELTFSESRCHELEVVFAPAMTASELTEHGDARGKESPNLFLTGTLSASEGPVKLTSLSGLGVSRQHWMTLYPPHSDTYFYHTQMDFNKTTDFAYKDAATISSATFSASSEIVVSFKNTHLTKILLTDNRGKWDWSINRNLKMPAEYCSLSLSPDQQWVVGGDAYDHKIDLYKARDVPINPLASLSPTDRSKHQKDKLYRVCSTVFSATSTHLFALGSSLGNKKPTWLTAWQFNQALGRLEQVTDQVQVGRTTENNFGQSPHGIAVSRKLSANYVVASHQHLSKHPIDRFYFNDLTGKFKLVNQIKTKIVPSKLSMTSNGQFVVIAPFLSNQPMEIHQCYSGGCDIIQTADKYIHPDFSFAPHDVQFAYRSNLLAVAEEDEDRLTILKPQNGILRWEVHQSLSKKKGFMPLVEPTQLEFSKDNRWLMAVSQSRLLIFAKLQFSNISQTIRWRSAPRWWTDYLSELCMNDSDITSKAVCVD</sequence>